<dbReference type="PROSITE" id="PS51833">
    <property type="entry name" value="HDOD"/>
    <property type="match status" value="1"/>
</dbReference>
<dbReference type="PANTHER" id="PTHR33525">
    <property type="match status" value="1"/>
</dbReference>
<feature type="compositionally biased region" description="Basic residues" evidence="1">
    <location>
        <begin position="27"/>
        <end position="44"/>
    </location>
</feature>
<dbReference type="PANTHER" id="PTHR33525:SF6">
    <property type="entry name" value="HDOD DOMAIN-CONTAINING PROTEIN"/>
    <property type="match status" value="1"/>
</dbReference>
<reference evidence="3 4" key="1">
    <citation type="submission" date="2024-06" db="EMBL/GenBank/DDBJ databases">
        <authorList>
            <person name="Chen R.Y."/>
        </authorList>
    </citation>
    <scope>NUCLEOTIDE SEQUENCE [LARGE SCALE GENOMIC DNA]</scope>
    <source>
        <strain evidence="3 4">D2</strain>
    </source>
</reference>
<keyword evidence="4" id="KW-1185">Reference proteome</keyword>
<sequence length="360" mass="40672">MFLKLLQTTLSAIQPKTATPDYEAFQKSRHTHSQGKSVQRHKLSQAKQKKEVAEQPINEKIKLAFYDFLLGQCDDNDQQDPLTDFIVDKISELLKQPELFIKEMPTMPKSVSILITEIDDPDFNVQRLITVIEKEPAVATALIRLANSSMYKRSDKPITDLRKAFVQLGAAGVKEGVLNTFIKQMAPTNNLYFKMFGQKIWLHAEQTAQYSRQLAELTLEDEEINNAAYFTGLLHHLGKMIIFQLMIDAFKVIDPSTPPNSATLKRLMQEKGDNLTIAIAQHWQLPNEIVSALPNTNRLYISSDSLVSCVHQASIISEVLCVLQKDVSLLKDGLFYAKEHLLCDEAEQILASQLESESLV</sequence>
<feature type="region of interest" description="Disordered" evidence="1">
    <location>
        <begin position="25"/>
        <end position="51"/>
    </location>
</feature>
<dbReference type="SUPFAM" id="SSF109604">
    <property type="entry name" value="HD-domain/PDEase-like"/>
    <property type="match status" value="1"/>
</dbReference>
<dbReference type="InterPro" id="IPR052340">
    <property type="entry name" value="RNase_Y/CdgJ"/>
</dbReference>
<organism evidence="3 4">
    <name type="scientific">Catenovulum sediminis</name>
    <dbReference type="NCBI Taxonomy" id="1740262"/>
    <lineage>
        <taxon>Bacteria</taxon>
        <taxon>Pseudomonadati</taxon>
        <taxon>Pseudomonadota</taxon>
        <taxon>Gammaproteobacteria</taxon>
        <taxon>Alteromonadales</taxon>
        <taxon>Alteromonadaceae</taxon>
        <taxon>Catenovulum</taxon>
    </lineage>
</organism>
<comment type="caution">
    <text evidence="3">The sequence shown here is derived from an EMBL/GenBank/DDBJ whole genome shotgun (WGS) entry which is preliminary data.</text>
</comment>
<feature type="domain" description="HDOD" evidence="2">
    <location>
        <begin position="104"/>
        <end position="299"/>
    </location>
</feature>
<dbReference type="Proteomes" id="UP001467690">
    <property type="component" value="Unassembled WGS sequence"/>
</dbReference>
<evidence type="ECO:0000259" key="2">
    <source>
        <dbReference type="PROSITE" id="PS51833"/>
    </source>
</evidence>
<dbReference type="InterPro" id="IPR003607">
    <property type="entry name" value="HD/PDEase_dom"/>
</dbReference>
<dbReference type="RefSeq" id="WP_350400724.1">
    <property type="nucleotide sequence ID" value="NZ_JBELOE010000076.1"/>
</dbReference>
<dbReference type="Gene3D" id="1.10.3210.10">
    <property type="entry name" value="Hypothetical protein af1432"/>
    <property type="match status" value="1"/>
</dbReference>
<evidence type="ECO:0000313" key="4">
    <source>
        <dbReference type="Proteomes" id="UP001467690"/>
    </source>
</evidence>
<dbReference type="InterPro" id="IPR013976">
    <property type="entry name" value="HDOD"/>
</dbReference>
<dbReference type="EMBL" id="JBELOE010000076">
    <property type="protein sequence ID" value="MER2490932.1"/>
    <property type="molecule type" value="Genomic_DNA"/>
</dbReference>
<proteinExistence type="predicted"/>
<accession>A0ABV1RDU2</accession>
<evidence type="ECO:0000256" key="1">
    <source>
        <dbReference type="SAM" id="MobiDB-lite"/>
    </source>
</evidence>
<evidence type="ECO:0000313" key="3">
    <source>
        <dbReference type="EMBL" id="MER2490932.1"/>
    </source>
</evidence>
<dbReference type="CDD" id="cd00077">
    <property type="entry name" value="HDc"/>
    <property type="match status" value="1"/>
</dbReference>
<protein>
    <submittedName>
        <fullName evidence="3">HDOD domain-containing protein</fullName>
    </submittedName>
</protein>
<dbReference type="Pfam" id="PF08668">
    <property type="entry name" value="HDOD"/>
    <property type="match status" value="1"/>
</dbReference>
<gene>
    <name evidence="3" type="ORF">ABS311_03420</name>
</gene>
<name>A0ABV1RDU2_9ALTE</name>